<keyword evidence="3" id="KW-1185">Reference proteome</keyword>
<name>A0ABS2RMB4_9ACTN</name>
<dbReference type="Proteomes" id="UP000704762">
    <property type="component" value="Unassembled WGS sequence"/>
</dbReference>
<gene>
    <name evidence="2" type="ORF">JOE57_003061</name>
</gene>
<feature type="transmembrane region" description="Helical" evidence="1">
    <location>
        <begin position="108"/>
        <end position="125"/>
    </location>
</feature>
<protein>
    <submittedName>
        <fullName evidence="2">Leader peptidase (Prepilin peptidase)/N-methyltransferase</fullName>
        <ecNumber evidence="2">2.1.1.-</ecNumber>
        <ecNumber evidence="2">3.4.23.43</ecNumber>
    </submittedName>
</protein>
<dbReference type="PANTHER" id="PTHR30487:SF0">
    <property type="entry name" value="PREPILIN LEADER PEPTIDASE_N-METHYLTRANSFERASE-RELATED"/>
    <property type="match status" value="1"/>
</dbReference>
<feature type="transmembrane region" description="Helical" evidence="1">
    <location>
        <begin position="204"/>
        <end position="221"/>
    </location>
</feature>
<keyword evidence="1" id="KW-0472">Membrane</keyword>
<dbReference type="InterPro" id="IPR050882">
    <property type="entry name" value="Prepilin_peptidase/N-MTase"/>
</dbReference>
<dbReference type="GO" id="GO:0004190">
    <property type="term" value="F:aspartic-type endopeptidase activity"/>
    <property type="evidence" value="ECO:0007669"/>
    <property type="project" value="UniProtKB-EC"/>
</dbReference>
<feature type="transmembrane region" description="Helical" evidence="1">
    <location>
        <begin position="131"/>
        <end position="150"/>
    </location>
</feature>
<dbReference type="EMBL" id="JAFBCF010000001">
    <property type="protein sequence ID" value="MBM7800140.1"/>
    <property type="molecule type" value="Genomic_DNA"/>
</dbReference>
<proteinExistence type="predicted"/>
<dbReference type="GO" id="GO:0032259">
    <property type="term" value="P:methylation"/>
    <property type="evidence" value="ECO:0007669"/>
    <property type="project" value="UniProtKB-KW"/>
</dbReference>
<keyword evidence="1" id="KW-0812">Transmembrane</keyword>
<evidence type="ECO:0000256" key="1">
    <source>
        <dbReference type="SAM" id="Phobius"/>
    </source>
</evidence>
<keyword evidence="2" id="KW-0378">Hydrolase</keyword>
<dbReference type="RefSeq" id="WP_204919366.1">
    <property type="nucleotide sequence ID" value="NZ_BAAAQP010000003.1"/>
</dbReference>
<feature type="transmembrane region" description="Helical" evidence="1">
    <location>
        <begin position="162"/>
        <end position="192"/>
    </location>
</feature>
<dbReference type="EC" id="3.4.23.43" evidence="2"/>
<feature type="transmembrane region" description="Helical" evidence="1">
    <location>
        <begin position="78"/>
        <end position="101"/>
    </location>
</feature>
<evidence type="ECO:0000313" key="2">
    <source>
        <dbReference type="EMBL" id="MBM7800140.1"/>
    </source>
</evidence>
<keyword evidence="2" id="KW-0489">Methyltransferase</keyword>
<keyword evidence="2" id="KW-0808">Transferase</keyword>
<dbReference type="GO" id="GO:0008168">
    <property type="term" value="F:methyltransferase activity"/>
    <property type="evidence" value="ECO:0007669"/>
    <property type="project" value="UniProtKB-KW"/>
</dbReference>
<evidence type="ECO:0000313" key="3">
    <source>
        <dbReference type="Proteomes" id="UP000704762"/>
    </source>
</evidence>
<comment type="caution">
    <text evidence="2">The sequence shown here is derived from an EMBL/GenBank/DDBJ whole genome shotgun (WGS) entry which is preliminary data.</text>
</comment>
<organism evidence="2 3">
    <name type="scientific">Microlunatus panaciterrae</name>
    <dbReference type="NCBI Taxonomy" id="400768"/>
    <lineage>
        <taxon>Bacteria</taxon>
        <taxon>Bacillati</taxon>
        <taxon>Actinomycetota</taxon>
        <taxon>Actinomycetes</taxon>
        <taxon>Propionibacteriales</taxon>
        <taxon>Propionibacteriaceae</taxon>
        <taxon>Microlunatus</taxon>
    </lineage>
</organism>
<reference evidence="2 3" key="1">
    <citation type="submission" date="2021-01" db="EMBL/GenBank/DDBJ databases">
        <title>Sequencing the genomes of 1000 actinobacteria strains.</title>
        <authorList>
            <person name="Klenk H.-P."/>
        </authorList>
    </citation>
    <scope>NUCLEOTIDE SEQUENCE [LARGE SCALE GENOMIC DNA]</scope>
    <source>
        <strain evidence="2 3">DSM 18662</strain>
    </source>
</reference>
<accession>A0ABS2RMB4</accession>
<dbReference type="PANTHER" id="PTHR30487">
    <property type="entry name" value="TYPE 4 PREPILIN-LIKE PROTEINS LEADER PEPTIDE-PROCESSING ENZYME"/>
    <property type="match status" value="1"/>
</dbReference>
<feature type="transmembrane region" description="Helical" evidence="1">
    <location>
        <begin position="53"/>
        <end position="72"/>
    </location>
</feature>
<dbReference type="EC" id="2.1.1.-" evidence="2"/>
<feature type="transmembrane region" description="Helical" evidence="1">
    <location>
        <begin position="6"/>
        <end position="26"/>
    </location>
</feature>
<keyword evidence="1" id="KW-1133">Transmembrane helix</keyword>
<sequence length="227" mass="23792">MDSWPGWLGVAAVTGLAMLLVTAPTLRRLPEPERSPEPEPEAKIPYRRLAQPPFVLGCTALSVAAALVAAVTMPVQVLPLWLVLATVGVLLAAIDAVTTWLPLLLTRVAWLLMGLAALVSLLFGASPSQLVRSALGAALATALYFAIWWLTRAGIEFGDVRFAPLIGAAAAAQSWPLLILALVLGTVAGGIFGLVRLLSGRRQAFPYAPSMLLGPFLAGLAQQLSGV</sequence>